<name>A0AA36UIL9_9NEIS</name>
<accession>A0AA36UIL9</accession>
<organism evidence="1 2">
    <name type="scientific">Neisseria macacae ATCC 33926</name>
    <dbReference type="NCBI Taxonomy" id="997348"/>
    <lineage>
        <taxon>Bacteria</taxon>
        <taxon>Pseudomonadati</taxon>
        <taxon>Pseudomonadota</taxon>
        <taxon>Betaproteobacteria</taxon>
        <taxon>Neisseriales</taxon>
        <taxon>Neisseriaceae</taxon>
        <taxon>Neisseria</taxon>
    </lineage>
</organism>
<gene>
    <name evidence="1" type="ORF">HMPREF9418_1747</name>
</gene>
<dbReference type="EMBL" id="AFQE01000083">
    <property type="protein sequence ID" value="EGQ76651.1"/>
    <property type="molecule type" value="Genomic_DNA"/>
</dbReference>
<reference evidence="1 2" key="1">
    <citation type="submission" date="2011-05" db="EMBL/GenBank/DDBJ databases">
        <authorList>
            <person name="Muzny D."/>
            <person name="Qin X."/>
            <person name="Deng J."/>
            <person name="Jiang H."/>
            <person name="Liu Y."/>
            <person name="Qu J."/>
            <person name="Song X.-Z."/>
            <person name="Zhang L."/>
            <person name="Thornton R."/>
            <person name="Coyle M."/>
            <person name="Francisco L."/>
            <person name="Jackson L."/>
            <person name="Javaid M."/>
            <person name="Korchina V."/>
            <person name="Kovar C."/>
            <person name="Mata R."/>
            <person name="Mathew T."/>
            <person name="Ngo R."/>
            <person name="Nguyen L."/>
            <person name="Nguyen N."/>
            <person name="Okwuonu G."/>
            <person name="Ongeri F."/>
            <person name="Pham C."/>
            <person name="Simmons D."/>
            <person name="Wilczek-Boney K."/>
            <person name="Hale W."/>
            <person name="Jakkamsetti A."/>
            <person name="Pham P."/>
            <person name="Ruth R."/>
            <person name="San Lucas F."/>
            <person name="Warren J."/>
            <person name="Zhang J."/>
            <person name="Zhao Z."/>
            <person name="Zhou C."/>
            <person name="Zhu D."/>
            <person name="Lee S."/>
            <person name="Bess C."/>
            <person name="Blankenburg K."/>
            <person name="Forbes L."/>
            <person name="Fu Q."/>
            <person name="Gubbala S."/>
            <person name="Hirani K."/>
            <person name="Jayaseelan J.C."/>
            <person name="Lara F."/>
            <person name="Munidasa M."/>
            <person name="Palculict T."/>
            <person name="Patil S."/>
            <person name="Pu L.-L."/>
            <person name="Saada N."/>
            <person name="Tang L."/>
            <person name="Weissenberger G."/>
            <person name="Zhu Y."/>
            <person name="Hemphill L."/>
            <person name="Shang Y."/>
            <person name="Youmans B."/>
            <person name="Ayvaz T."/>
            <person name="Ross M."/>
            <person name="Santibanez J."/>
            <person name="Aqrawi P."/>
            <person name="Gross S."/>
            <person name="Joshi V."/>
            <person name="Fowler G."/>
            <person name="Nazareth L."/>
            <person name="Reid J."/>
            <person name="Worley K."/>
            <person name="Petrosino J."/>
            <person name="Highlander S."/>
            <person name="Gibbs R."/>
        </authorList>
    </citation>
    <scope>NUCLEOTIDE SEQUENCE [LARGE SCALE GENOMIC DNA]</scope>
    <source>
        <strain evidence="1 2">ATCC 33926</strain>
    </source>
</reference>
<sequence length="51" mass="5826">MKIETPAGRYACASRSDGEQVSRFLLVREQTHLSTIQKGRLKNEPPQILDR</sequence>
<protein>
    <submittedName>
        <fullName evidence="1">Uncharacterized protein</fullName>
    </submittedName>
</protein>
<dbReference type="Proteomes" id="UP000004982">
    <property type="component" value="Unassembled WGS sequence"/>
</dbReference>
<evidence type="ECO:0000313" key="1">
    <source>
        <dbReference type="EMBL" id="EGQ76651.1"/>
    </source>
</evidence>
<dbReference type="AlphaFoldDB" id="A0AA36UIL9"/>
<comment type="caution">
    <text evidence="1">The sequence shown here is derived from an EMBL/GenBank/DDBJ whole genome shotgun (WGS) entry which is preliminary data.</text>
</comment>
<evidence type="ECO:0000313" key="2">
    <source>
        <dbReference type="Proteomes" id="UP000004982"/>
    </source>
</evidence>
<proteinExistence type="predicted"/>